<protein>
    <submittedName>
        <fullName evidence="1">Uncharacterized protein</fullName>
    </submittedName>
</protein>
<reference evidence="1" key="1">
    <citation type="journal article" date="2021" name="ISME J.">
        <title>Fine-scale metabolic discontinuity in a stratified prokaryote microbiome of a Red Sea deep halocline.</title>
        <authorList>
            <person name="Michoud G."/>
            <person name="Ngugi D.K."/>
            <person name="Barozzi A."/>
            <person name="Merlino G."/>
            <person name="Calleja M.L."/>
            <person name="Delgado-Huertas A."/>
            <person name="Moran X.A.G."/>
            <person name="Daffonchio D."/>
        </authorList>
    </citation>
    <scope>NUCLEOTIDE SEQUENCE</scope>
    <source>
        <strain evidence="1">SuakinDeep_MAG55_1</strain>
    </source>
</reference>
<dbReference type="CDD" id="cd00093">
    <property type="entry name" value="HTH_XRE"/>
    <property type="match status" value="1"/>
</dbReference>
<evidence type="ECO:0000313" key="2">
    <source>
        <dbReference type="Proteomes" id="UP000722750"/>
    </source>
</evidence>
<name>A0A941W4G1_9BACT</name>
<dbReference type="Proteomes" id="UP000722750">
    <property type="component" value="Unassembled WGS sequence"/>
</dbReference>
<proteinExistence type="predicted"/>
<comment type="caution">
    <text evidence="1">The sequence shown here is derived from an EMBL/GenBank/DDBJ whole genome shotgun (WGS) entry which is preliminary data.</text>
</comment>
<dbReference type="GO" id="GO:0003677">
    <property type="term" value="F:DNA binding"/>
    <property type="evidence" value="ECO:0007669"/>
    <property type="project" value="InterPro"/>
</dbReference>
<sequence>MANTMKFGKFFKKLRIDLNKTLRQFCFENELDPGNISKLERGLLPPPQSREKLEEYAKLLKIRKGSDDWYTFFDLAAAETGRIPDDLMEGKKIEDKLPIFFRTLRGQKVPNEQLEELIKKLRGS</sequence>
<dbReference type="SUPFAM" id="SSF47413">
    <property type="entry name" value="lambda repressor-like DNA-binding domains"/>
    <property type="match status" value="1"/>
</dbReference>
<evidence type="ECO:0000313" key="1">
    <source>
        <dbReference type="EMBL" id="MBS1258952.1"/>
    </source>
</evidence>
<gene>
    <name evidence="1" type="ORF">MAG551_02016</name>
</gene>
<dbReference type="EMBL" id="JAANXD010000077">
    <property type="protein sequence ID" value="MBS1258952.1"/>
    <property type="molecule type" value="Genomic_DNA"/>
</dbReference>
<accession>A0A941W4G1</accession>
<dbReference type="InterPro" id="IPR001387">
    <property type="entry name" value="Cro/C1-type_HTH"/>
</dbReference>
<dbReference type="AlphaFoldDB" id="A0A941W4G1"/>
<dbReference type="InterPro" id="IPR010982">
    <property type="entry name" value="Lambda_DNA-bd_dom_sf"/>
</dbReference>
<organism evidence="1 2">
    <name type="scientific">Candidatus Scalindua arabica</name>
    <dbReference type="NCBI Taxonomy" id="1127984"/>
    <lineage>
        <taxon>Bacteria</taxon>
        <taxon>Pseudomonadati</taxon>
        <taxon>Planctomycetota</taxon>
        <taxon>Candidatus Brocadiia</taxon>
        <taxon>Candidatus Brocadiales</taxon>
        <taxon>Candidatus Scalinduaceae</taxon>
        <taxon>Candidatus Scalindua</taxon>
    </lineage>
</organism>